<gene>
    <name evidence="6" type="ORF">EXIGLDRAFT_680905</name>
</gene>
<dbReference type="AlphaFoldDB" id="A0A165EBW6"/>
<dbReference type="PANTHER" id="PTHR22847:SF637">
    <property type="entry name" value="WD REPEAT DOMAIN 5B"/>
    <property type="match status" value="1"/>
</dbReference>
<evidence type="ECO:0000259" key="5">
    <source>
        <dbReference type="Pfam" id="PF23798"/>
    </source>
</evidence>
<feature type="region of interest" description="Disordered" evidence="4">
    <location>
        <begin position="315"/>
        <end position="334"/>
    </location>
</feature>
<dbReference type="InParanoid" id="A0A165EBW6"/>
<feature type="region of interest" description="Disordered" evidence="4">
    <location>
        <begin position="341"/>
        <end position="361"/>
    </location>
</feature>
<keyword evidence="2" id="KW-0677">Repeat</keyword>
<dbReference type="Pfam" id="PF23798">
    <property type="entry name" value="Beta-prop_SPT8"/>
    <property type="match status" value="1"/>
</dbReference>
<dbReference type="GO" id="GO:1990234">
    <property type="term" value="C:transferase complex"/>
    <property type="evidence" value="ECO:0007669"/>
    <property type="project" value="UniProtKB-ARBA"/>
</dbReference>
<organism evidence="6 7">
    <name type="scientific">Exidia glandulosa HHB12029</name>
    <dbReference type="NCBI Taxonomy" id="1314781"/>
    <lineage>
        <taxon>Eukaryota</taxon>
        <taxon>Fungi</taxon>
        <taxon>Dikarya</taxon>
        <taxon>Basidiomycota</taxon>
        <taxon>Agaricomycotina</taxon>
        <taxon>Agaricomycetes</taxon>
        <taxon>Auriculariales</taxon>
        <taxon>Exidiaceae</taxon>
        <taxon>Exidia</taxon>
    </lineage>
</organism>
<feature type="domain" description="Transcription factor spt8 beta-propeller" evidence="5">
    <location>
        <begin position="131"/>
        <end position="560"/>
    </location>
</feature>
<dbReference type="EMBL" id="KV426152">
    <property type="protein sequence ID" value="KZV86553.1"/>
    <property type="molecule type" value="Genomic_DNA"/>
</dbReference>
<dbReference type="PANTHER" id="PTHR22847">
    <property type="entry name" value="WD40 REPEAT PROTEIN"/>
    <property type="match status" value="1"/>
</dbReference>
<evidence type="ECO:0000256" key="2">
    <source>
        <dbReference type="ARBA" id="ARBA00022737"/>
    </source>
</evidence>
<feature type="region of interest" description="Disordered" evidence="4">
    <location>
        <begin position="1"/>
        <end position="119"/>
    </location>
</feature>
<dbReference type="InterPro" id="IPR036322">
    <property type="entry name" value="WD40_repeat_dom_sf"/>
</dbReference>
<protein>
    <submittedName>
        <fullName evidence="6">WD40 repeat-like protein</fullName>
    </submittedName>
</protein>
<dbReference type="Proteomes" id="UP000077266">
    <property type="component" value="Unassembled WGS sequence"/>
</dbReference>
<evidence type="ECO:0000256" key="3">
    <source>
        <dbReference type="PROSITE-ProRule" id="PRU00221"/>
    </source>
</evidence>
<accession>A0A165EBW6</accession>
<feature type="repeat" description="WD" evidence="3">
    <location>
        <begin position="257"/>
        <end position="298"/>
    </location>
</feature>
<dbReference type="InterPro" id="IPR015943">
    <property type="entry name" value="WD40/YVTN_repeat-like_dom_sf"/>
</dbReference>
<keyword evidence="7" id="KW-1185">Reference proteome</keyword>
<dbReference type="Gene3D" id="2.130.10.10">
    <property type="entry name" value="YVTN repeat-like/Quinoprotein amine dehydrogenase"/>
    <property type="match status" value="2"/>
</dbReference>
<proteinExistence type="predicted"/>
<dbReference type="STRING" id="1314781.A0A165EBW6"/>
<evidence type="ECO:0000313" key="6">
    <source>
        <dbReference type="EMBL" id="KZV86553.1"/>
    </source>
</evidence>
<evidence type="ECO:0000256" key="4">
    <source>
        <dbReference type="SAM" id="MobiDB-lite"/>
    </source>
</evidence>
<dbReference type="PROSITE" id="PS50082">
    <property type="entry name" value="WD_REPEATS_2"/>
    <property type="match status" value="1"/>
</dbReference>
<dbReference type="FunCoup" id="A0A165EBW6">
    <property type="interactions" value="54"/>
</dbReference>
<sequence length="564" mass="60674">MDSESEHEVFEDGDGDLAGDASEAGDDQEDEDIQLDEGGDDETEGGEGSEEDDDEEDADDDEGDDEGSEQDAGEDESEQYDATMDIDASQPSTDRGRLVSQREPAPIQRSLSPAHARRASLYTTTPTARSYTIEPIAAIPHPVATHCLASSLCFSHLLTGSQDGYIRNYDVFASCNGKTFLTAPQRHHCGLGDAPMRAGILRSWWESTTPVAGQEAIPPVYSMAVHSDALWGLSGNAEGKISLFTIRHDPGRVVHVIQGHQKAVSAMCLAPDEKGAYSASWDNLAIHWDLNTGQNSRTFSGHTAQLTAIAVRPFNVTPPTAGPSAQADSDARSEASFDDLFDEDENSGSRPGSKAGGGPGLLLPSSQRNALAIGRGIAQLEGPAYSEFSQDMLLTASIDGQIVLWDRRVRDRAGRLDMGDKCPPWCISASWSADGSQVYAGRRNGTIDVWDVRQLGLKGQNTPRVLKILRNPGSSGMVSCVTAFPDGRHVACASQDNIRLWNVQDADTRSRSLGFKIIAGHHGGVVSQILVDRGSRFMVTGSGDRGWFGESTKTVLVHEIKHLQ</sequence>
<reference evidence="6 7" key="1">
    <citation type="journal article" date="2016" name="Mol. Biol. Evol.">
        <title>Comparative Genomics of Early-Diverging Mushroom-Forming Fungi Provides Insights into the Origins of Lignocellulose Decay Capabilities.</title>
        <authorList>
            <person name="Nagy L.G."/>
            <person name="Riley R."/>
            <person name="Tritt A."/>
            <person name="Adam C."/>
            <person name="Daum C."/>
            <person name="Floudas D."/>
            <person name="Sun H."/>
            <person name="Yadav J.S."/>
            <person name="Pangilinan J."/>
            <person name="Larsson K.H."/>
            <person name="Matsuura K."/>
            <person name="Barry K."/>
            <person name="Labutti K."/>
            <person name="Kuo R."/>
            <person name="Ohm R.A."/>
            <person name="Bhattacharya S.S."/>
            <person name="Shirouzu T."/>
            <person name="Yoshinaga Y."/>
            <person name="Martin F.M."/>
            <person name="Grigoriev I.V."/>
            <person name="Hibbett D.S."/>
        </authorList>
    </citation>
    <scope>NUCLEOTIDE SEQUENCE [LARGE SCALE GENOMIC DNA]</scope>
    <source>
        <strain evidence="6 7">HHB12029</strain>
    </source>
</reference>
<dbReference type="InterPro" id="IPR001680">
    <property type="entry name" value="WD40_rpt"/>
</dbReference>
<evidence type="ECO:0000256" key="1">
    <source>
        <dbReference type="ARBA" id="ARBA00022574"/>
    </source>
</evidence>
<dbReference type="SMART" id="SM00320">
    <property type="entry name" value="WD40"/>
    <property type="match status" value="6"/>
</dbReference>
<feature type="compositionally biased region" description="Basic and acidic residues" evidence="4">
    <location>
        <begin position="1"/>
        <end position="10"/>
    </location>
</feature>
<evidence type="ECO:0000313" key="7">
    <source>
        <dbReference type="Proteomes" id="UP000077266"/>
    </source>
</evidence>
<feature type="compositionally biased region" description="Acidic residues" evidence="4">
    <location>
        <begin position="11"/>
        <end position="79"/>
    </location>
</feature>
<dbReference type="SUPFAM" id="SSF50978">
    <property type="entry name" value="WD40 repeat-like"/>
    <property type="match status" value="1"/>
</dbReference>
<dbReference type="InterPro" id="IPR057544">
    <property type="entry name" value="Beta-prop_SPT8"/>
</dbReference>
<keyword evidence="1 3" id="KW-0853">WD repeat</keyword>
<name>A0A165EBW6_EXIGL</name>
<dbReference type="OrthoDB" id="10260946at2759"/>